<keyword evidence="8 19" id="KW-0132">Cell division</keyword>
<feature type="active site" evidence="19">
    <location>
        <position position="152"/>
    </location>
</feature>
<evidence type="ECO:0000256" key="7">
    <source>
        <dbReference type="ARBA" id="ARBA00022490"/>
    </source>
</evidence>
<sequence>MLIPNTFNVEAETDILVDIHSEQALIEVLRMYPNPFVLGGGSNMLITQKISQPVLHILLKGIEVQEETDDYVWIKAAAGENWHQFVQYTLSKGYGGLENLSLIYGNVGTTPVQNIGAYGVEIKDVMTSCEAIDVRTLQKRVFSNADCCFGYRESIFKGEEKGHYIITAVTFKLTKRNHLLHTQYGAIEEVLRERHITTPTPQQLSEVVIAIRQRKLPNPTEVGNCGSFFKNPILPKEKYIELQQQYPQIPSYKVDDLNVKVPAGWLIDTCGLKGYRVGDAGVHTQQALVLVNYGKATGKEILAVAQYVKDQVFEKFGVALEFEVNIF</sequence>
<keyword evidence="16 19" id="KW-0961">Cell wall biogenesis/degradation</keyword>
<dbReference type="KEGG" id="clk:CGC53_01440"/>
<dbReference type="EMBL" id="CP022384">
    <property type="protein sequence ID" value="ATA81109.1"/>
    <property type="molecule type" value="Genomic_DNA"/>
</dbReference>
<dbReference type="InterPro" id="IPR016169">
    <property type="entry name" value="FAD-bd_PCMH_sub2"/>
</dbReference>
<dbReference type="HAMAP" id="MF_00037">
    <property type="entry name" value="MurB"/>
    <property type="match status" value="1"/>
</dbReference>
<evidence type="ECO:0000259" key="20">
    <source>
        <dbReference type="PROSITE" id="PS51387"/>
    </source>
</evidence>
<dbReference type="PANTHER" id="PTHR21071">
    <property type="entry name" value="UDP-N-ACETYLENOLPYRUVOYLGLUCOSAMINE REDUCTASE"/>
    <property type="match status" value="1"/>
</dbReference>
<accession>A0A250F7K4</accession>
<evidence type="ECO:0000256" key="17">
    <source>
        <dbReference type="ARBA" id="ARBA00031026"/>
    </source>
</evidence>
<dbReference type="RefSeq" id="WP_095913030.1">
    <property type="nucleotide sequence ID" value="NZ_CAUUPF010000001.1"/>
</dbReference>
<dbReference type="UniPathway" id="UPA00219"/>
<dbReference type="GO" id="GO:0005829">
    <property type="term" value="C:cytosol"/>
    <property type="evidence" value="ECO:0007669"/>
    <property type="project" value="TreeGrafter"/>
</dbReference>
<evidence type="ECO:0000256" key="6">
    <source>
        <dbReference type="ARBA" id="ARBA00015188"/>
    </source>
</evidence>
<evidence type="ECO:0000256" key="14">
    <source>
        <dbReference type="ARBA" id="ARBA00023002"/>
    </source>
</evidence>
<evidence type="ECO:0000313" key="21">
    <source>
        <dbReference type="EMBL" id="ATA81109.1"/>
    </source>
</evidence>
<dbReference type="GO" id="GO:0008360">
    <property type="term" value="P:regulation of cell shape"/>
    <property type="evidence" value="ECO:0007669"/>
    <property type="project" value="UniProtKB-KW"/>
</dbReference>
<keyword evidence="13 19" id="KW-0573">Peptidoglycan synthesis</keyword>
<keyword evidence="10 19" id="KW-0274">FAD</keyword>
<dbReference type="Gene3D" id="3.30.43.10">
    <property type="entry name" value="Uridine Diphospho-n-acetylenolpyruvylglucosamine Reductase, domain 2"/>
    <property type="match status" value="1"/>
</dbReference>
<dbReference type="SUPFAM" id="SSF56194">
    <property type="entry name" value="Uridine diphospho-N-Acetylenolpyruvylglucosamine reductase, MurB, C-terminal domain"/>
    <property type="match status" value="1"/>
</dbReference>
<dbReference type="NCBIfam" id="NF000755">
    <property type="entry name" value="PRK00046.1"/>
    <property type="match status" value="1"/>
</dbReference>
<dbReference type="Proteomes" id="UP000217276">
    <property type="component" value="Chromosome"/>
</dbReference>
<dbReference type="Gene3D" id="3.90.78.10">
    <property type="entry name" value="UDP-N-acetylenolpyruvoylglucosamine reductase, C-terminal domain"/>
    <property type="match status" value="1"/>
</dbReference>
<evidence type="ECO:0000256" key="15">
    <source>
        <dbReference type="ARBA" id="ARBA00023306"/>
    </source>
</evidence>
<evidence type="ECO:0000256" key="16">
    <source>
        <dbReference type="ARBA" id="ARBA00023316"/>
    </source>
</evidence>
<evidence type="ECO:0000256" key="9">
    <source>
        <dbReference type="ARBA" id="ARBA00022630"/>
    </source>
</evidence>
<dbReference type="GO" id="GO:0008762">
    <property type="term" value="F:UDP-N-acetylmuramate dehydrogenase activity"/>
    <property type="evidence" value="ECO:0007669"/>
    <property type="project" value="UniProtKB-UniRule"/>
</dbReference>
<keyword evidence="11 19" id="KW-0521">NADP</keyword>
<dbReference type="Pfam" id="PF01565">
    <property type="entry name" value="FAD_binding_4"/>
    <property type="match status" value="1"/>
</dbReference>
<keyword evidence="7 19" id="KW-0963">Cytoplasm</keyword>
<evidence type="ECO:0000256" key="5">
    <source>
        <dbReference type="ARBA" id="ARBA00012518"/>
    </source>
</evidence>
<dbReference type="Gene3D" id="3.30.465.10">
    <property type="match status" value="1"/>
</dbReference>
<dbReference type="NCBIfam" id="TIGR00179">
    <property type="entry name" value="murB"/>
    <property type="match status" value="1"/>
</dbReference>
<dbReference type="EC" id="1.3.1.98" evidence="5 19"/>
<feature type="domain" description="FAD-binding PCMH-type" evidence="20">
    <location>
        <begin position="9"/>
        <end position="176"/>
    </location>
</feature>
<comment type="function">
    <text evidence="2 19">Cell wall formation.</text>
</comment>
<dbReference type="InterPro" id="IPR003170">
    <property type="entry name" value="MurB"/>
</dbReference>
<name>A0A250F7K4_9FLAO</name>
<keyword evidence="15 19" id="KW-0131">Cell cycle</keyword>
<comment type="similarity">
    <text evidence="19">Belongs to the MurB family.</text>
</comment>
<organism evidence="21 22">
    <name type="scientific">Capnocytophaga leadbetteri</name>
    <dbReference type="NCBI Taxonomy" id="327575"/>
    <lineage>
        <taxon>Bacteria</taxon>
        <taxon>Pseudomonadati</taxon>
        <taxon>Bacteroidota</taxon>
        <taxon>Flavobacteriia</taxon>
        <taxon>Flavobacteriales</taxon>
        <taxon>Flavobacteriaceae</taxon>
        <taxon>Capnocytophaga</taxon>
    </lineage>
</organism>
<evidence type="ECO:0000256" key="18">
    <source>
        <dbReference type="ARBA" id="ARBA00048914"/>
    </source>
</evidence>
<feature type="active site" evidence="19">
    <location>
        <position position="323"/>
    </location>
</feature>
<evidence type="ECO:0000256" key="13">
    <source>
        <dbReference type="ARBA" id="ARBA00022984"/>
    </source>
</evidence>
<dbReference type="PROSITE" id="PS51387">
    <property type="entry name" value="FAD_PCMH"/>
    <property type="match status" value="1"/>
</dbReference>
<keyword evidence="22" id="KW-1185">Reference proteome</keyword>
<dbReference type="InterPro" id="IPR016166">
    <property type="entry name" value="FAD-bd_PCMH"/>
</dbReference>
<dbReference type="GO" id="GO:0071555">
    <property type="term" value="P:cell wall organization"/>
    <property type="evidence" value="ECO:0007669"/>
    <property type="project" value="UniProtKB-KW"/>
</dbReference>
<comment type="catalytic activity">
    <reaction evidence="18 19">
        <text>UDP-N-acetyl-alpha-D-muramate + NADP(+) = UDP-N-acetyl-3-O-(1-carboxyvinyl)-alpha-D-glucosamine + NADPH + H(+)</text>
        <dbReference type="Rhea" id="RHEA:12248"/>
        <dbReference type="ChEBI" id="CHEBI:15378"/>
        <dbReference type="ChEBI" id="CHEBI:57783"/>
        <dbReference type="ChEBI" id="CHEBI:58349"/>
        <dbReference type="ChEBI" id="CHEBI:68483"/>
        <dbReference type="ChEBI" id="CHEBI:70757"/>
        <dbReference type="EC" id="1.3.1.98"/>
    </reaction>
</comment>
<dbReference type="SUPFAM" id="SSF56176">
    <property type="entry name" value="FAD-binding/transporter-associated domain-like"/>
    <property type="match status" value="1"/>
</dbReference>
<dbReference type="GO" id="GO:0009252">
    <property type="term" value="P:peptidoglycan biosynthetic process"/>
    <property type="evidence" value="ECO:0007669"/>
    <property type="project" value="UniProtKB-UniRule"/>
</dbReference>
<evidence type="ECO:0000256" key="4">
    <source>
        <dbReference type="ARBA" id="ARBA00004752"/>
    </source>
</evidence>
<evidence type="ECO:0000256" key="12">
    <source>
        <dbReference type="ARBA" id="ARBA00022960"/>
    </source>
</evidence>
<dbReference type="InterPro" id="IPR016167">
    <property type="entry name" value="FAD-bd_PCMH_sub1"/>
</dbReference>
<evidence type="ECO:0000256" key="19">
    <source>
        <dbReference type="HAMAP-Rule" id="MF_00037"/>
    </source>
</evidence>
<protein>
    <recommendedName>
        <fullName evidence="6 19">UDP-N-acetylenolpyruvoylglucosamine reductase</fullName>
        <ecNumber evidence="5 19">1.3.1.98</ecNumber>
    </recommendedName>
    <alternativeName>
        <fullName evidence="17 19">UDP-N-acetylmuramate dehydrogenase</fullName>
    </alternativeName>
</protein>
<evidence type="ECO:0000256" key="3">
    <source>
        <dbReference type="ARBA" id="ARBA00004496"/>
    </source>
</evidence>
<evidence type="ECO:0000256" key="10">
    <source>
        <dbReference type="ARBA" id="ARBA00022827"/>
    </source>
</evidence>
<dbReference type="GO" id="GO:0071949">
    <property type="term" value="F:FAD binding"/>
    <property type="evidence" value="ECO:0007669"/>
    <property type="project" value="InterPro"/>
</dbReference>
<keyword evidence="9 19" id="KW-0285">Flavoprotein</keyword>
<dbReference type="InterPro" id="IPR036318">
    <property type="entry name" value="FAD-bd_PCMH-like_sf"/>
</dbReference>
<gene>
    <name evidence="19" type="primary">murB</name>
    <name evidence="21" type="ORF">CGC53_01440</name>
</gene>
<evidence type="ECO:0000256" key="1">
    <source>
        <dbReference type="ARBA" id="ARBA00001974"/>
    </source>
</evidence>
<comment type="pathway">
    <text evidence="4 19">Cell wall biogenesis; peptidoglycan biosynthesis.</text>
</comment>
<dbReference type="Pfam" id="PF02873">
    <property type="entry name" value="MurB_C"/>
    <property type="match status" value="1"/>
</dbReference>
<dbReference type="InterPro" id="IPR036635">
    <property type="entry name" value="MurB_C_sf"/>
</dbReference>
<evidence type="ECO:0000313" key="22">
    <source>
        <dbReference type="Proteomes" id="UP000217276"/>
    </source>
</evidence>
<feature type="active site" description="Proton donor" evidence="19">
    <location>
        <position position="227"/>
    </location>
</feature>
<keyword evidence="12 19" id="KW-0133">Cell shape</keyword>
<evidence type="ECO:0000256" key="11">
    <source>
        <dbReference type="ARBA" id="ARBA00022857"/>
    </source>
</evidence>
<dbReference type="InterPro" id="IPR011601">
    <property type="entry name" value="MurB_C"/>
</dbReference>
<keyword evidence="14 19" id="KW-0560">Oxidoreductase</keyword>
<comment type="subcellular location">
    <subcellularLocation>
        <location evidence="3 19">Cytoplasm</location>
    </subcellularLocation>
</comment>
<dbReference type="InterPro" id="IPR006094">
    <property type="entry name" value="Oxid_FAD_bind_N"/>
</dbReference>
<evidence type="ECO:0000256" key="2">
    <source>
        <dbReference type="ARBA" id="ARBA00003921"/>
    </source>
</evidence>
<dbReference type="PANTHER" id="PTHR21071:SF4">
    <property type="entry name" value="UDP-N-ACETYLENOLPYRUVOYLGLUCOSAMINE REDUCTASE"/>
    <property type="match status" value="1"/>
</dbReference>
<evidence type="ECO:0000256" key="8">
    <source>
        <dbReference type="ARBA" id="ARBA00022618"/>
    </source>
</evidence>
<comment type="cofactor">
    <cofactor evidence="1 19">
        <name>FAD</name>
        <dbReference type="ChEBI" id="CHEBI:57692"/>
    </cofactor>
</comment>
<dbReference type="AlphaFoldDB" id="A0A250F7K4"/>
<dbReference type="GO" id="GO:0051301">
    <property type="term" value="P:cell division"/>
    <property type="evidence" value="ECO:0007669"/>
    <property type="project" value="UniProtKB-KW"/>
</dbReference>
<proteinExistence type="inferred from homology"/>
<reference evidence="22" key="1">
    <citation type="submission" date="2017-06" db="EMBL/GenBank/DDBJ databases">
        <title>Capnocytophaga spp. assemblies.</title>
        <authorList>
            <person name="Gulvik C.A."/>
        </authorList>
    </citation>
    <scope>NUCLEOTIDE SEQUENCE [LARGE SCALE GENOMIC DNA]</scope>
    <source>
        <strain evidence="22">H6253</strain>
    </source>
</reference>